<dbReference type="Proteomes" id="UP000248688">
    <property type="component" value="Chromosome"/>
</dbReference>
<protein>
    <submittedName>
        <fullName evidence="1">Uncharacterized protein</fullName>
    </submittedName>
</protein>
<dbReference type="KEGG" id="est:DN752_02050"/>
<evidence type="ECO:0000313" key="2">
    <source>
        <dbReference type="Proteomes" id="UP000248688"/>
    </source>
</evidence>
<sequence>MLITSTNGFLSVVNSPLDVDHLLVRAKCKTDLSRLFDERRIYPIEHDTFSFGVSICKQEFADTLIKMIKCIDYTNFESGMITLD</sequence>
<accession>A0A2Z4IDP9</accession>
<gene>
    <name evidence="1" type="ORF">DN752_02050</name>
</gene>
<reference evidence="1 2" key="1">
    <citation type="submission" date="2018-06" db="EMBL/GenBank/DDBJ databases">
        <title>Echinicola strongylocentroti sp. nov., isolated from a sea urchin Strongylocentrotus intermedius.</title>
        <authorList>
            <person name="Bae S.S."/>
        </authorList>
    </citation>
    <scope>NUCLEOTIDE SEQUENCE [LARGE SCALE GENOMIC DNA]</scope>
    <source>
        <strain evidence="1 2">MEBiC08714</strain>
    </source>
</reference>
<name>A0A2Z4IDP9_9BACT</name>
<organism evidence="1 2">
    <name type="scientific">Echinicola strongylocentroti</name>
    <dbReference type="NCBI Taxonomy" id="1795355"/>
    <lineage>
        <taxon>Bacteria</taxon>
        <taxon>Pseudomonadati</taxon>
        <taxon>Bacteroidota</taxon>
        <taxon>Cytophagia</taxon>
        <taxon>Cytophagales</taxon>
        <taxon>Cyclobacteriaceae</taxon>
        <taxon>Echinicola</taxon>
    </lineage>
</organism>
<dbReference type="AlphaFoldDB" id="A0A2Z4IDP9"/>
<dbReference type="EMBL" id="CP030041">
    <property type="protein sequence ID" value="AWW29014.1"/>
    <property type="molecule type" value="Genomic_DNA"/>
</dbReference>
<proteinExistence type="predicted"/>
<keyword evidence="2" id="KW-1185">Reference proteome</keyword>
<evidence type="ECO:0000313" key="1">
    <source>
        <dbReference type="EMBL" id="AWW29014.1"/>
    </source>
</evidence>
<dbReference type="OrthoDB" id="839304at2"/>